<dbReference type="Gene3D" id="1.10.10.10">
    <property type="entry name" value="Winged helix-like DNA-binding domain superfamily/Winged helix DNA-binding domain"/>
    <property type="match status" value="1"/>
</dbReference>
<dbReference type="OrthoDB" id="9802228at2"/>
<dbReference type="Gene3D" id="3.30.160.70">
    <property type="entry name" value="Methylated DNA-protein cysteine methyltransferase domain"/>
    <property type="match status" value="1"/>
</dbReference>
<evidence type="ECO:0000256" key="9">
    <source>
        <dbReference type="ARBA" id="ARBA00023204"/>
    </source>
</evidence>
<dbReference type="EMBL" id="CP011454">
    <property type="protein sequence ID" value="AMW03890.1"/>
    <property type="molecule type" value="Genomic_DNA"/>
</dbReference>
<dbReference type="GO" id="GO:0006281">
    <property type="term" value="P:DNA repair"/>
    <property type="evidence" value="ECO:0007669"/>
    <property type="project" value="UniProtKB-KW"/>
</dbReference>
<dbReference type="PROSITE" id="PS01124">
    <property type="entry name" value="HTH_ARAC_FAMILY_2"/>
    <property type="match status" value="1"/>
</dbReference>
<dbReference type="InterPro" id="IPR009057">
    <property type="entry name" value="Homeodomain-like_sf"/>
</dbReference>
<dbReference type="InterPro" id="IPR036631">
    <property type="entry name" value="MGMT_N_sf"/>
</dbReference>
<comment type="similarity">
    <text evidence="2">Belongs to the MGMT family.</text>
</comment>
<dbReference type="STRING" id="1379270.GEMMAAP_01600"/>
<dbReference type="eggNOG" id="COG0350">
    <property type="taxonomic scope" value="Bacteria"/>
</dbReference>
<evidence type="ECO:0000256" key="7">
    <source>
        <dbReference type="ARBA" id="ARBA00023015"/>
    </source>
</evidence>
<sequence length="288" mass="31016">MPDRSPKPPSPELVARMQRLAAFIVANAERSLPLAVLAKEAAMSAHHFQRVFTAVLGVSPRQYQAAQRLQQFKTRLRDGEAVLTATYEAGYGSTSRVYEQVTGGLGMTPSAYRAGGAGESITYAVRTTAFGQLLMAATARGVCLVEFGDDGDLLVARLHDEFPRATLVPASESAREPLDAWMDALDAHVVQGAPRPELPLDLRGTAFQIKVWRFLLSVKPGRVVSYGELAAAIGHPDAVRAVGSACGANRIAVLIPCHRALRADGSLGGYRWGLERKRVLLDNEKRGG</sequence>
<keyword evidence="6" id="KW-0227">DNA damage</keyword>
<keyword evidence="8" id="KW-0804">Transcription</keyword>
<protein>
    <recommendedName>
        <fullName evidence="3">methylated-DNA--[protein]-cysteine S-methyltransferase</fullName>
        <ecNumber evidence="3">2.1.1.63</ecNumber>
    </recommendedName>
</protein>
<accession>A0A143BHF4</accession>
<dbReference type="Pfam" id="PF12833">
    <property type="entry name" value="HTH_18"/>
    <property type="match status" value="1"/>
</dbReference>
<dbReference type="GO" id="GO:0003908">
    <property type="term" value="F:methylated-DNA-[protein]-cysteine S-methyltransferase activity"/>
    <property type="evidence" value="ECO:0007669"/>
    <property type="project" value="UniProtKB-EC"/>
</dbReference>
<evidence type="ECO:0000256" key="10">
    <source>
        <dbReference type="ARBA" id="ARBA00049348"/>
    </source>
</evidence>
<keyword evidence="13" id="KW-1185">Reference proteome</keyword>
<dbReference type="InterPro" id="IPR014048">
    <property type="entry name" value="MethylDNA_cys_MeTrfase_DNA-bd"/>
</dbReference>
<dbReference type="SUPFAM" id="SSF53155">
    <property type="entry name" value="Methylated DNA-protein cysteine methyltransferase domain"/>
    <property type="match status" value="1"/>
</dbReference>
<dbReference type="InterPro" id="IPR036217">
    <property type="entry name" value="MethylDNA_cys_MeTrfase_DNAb"/>
</dbReference>
<organism evidence="12 13">
    <name type="scientific">Gemmatimonas phototrophica</name>
    <dbReference type="NCBI Taxonomy" id="1379270"/>
    <lineage>
        <taxon>Bacteria</taxon>
        <taxon>Pseudomonadati</taxon>
        <taxon>Gemmatimonadota</taxon>
        <taxon>Gemmatimonadia</taxon>
        <taxon>Gemmatimonadales</taxon>
        <taxon>Gemmatimonadaceae</taxon>
        <taxon>Gemmatimonas</taxon>
    </lineage>
</organism>
<dbReference type="NCBIfam" id="TIGR00589">
    <property type="entry name" value="ogt"/>
    <property type="match status" value="1"/>
</dbReference>
<dbReference type="EC" id="2.1.1.63" evidence="3"/>
<dbReference type="GO" id="GO:0032259">
    <property type="term" value="P:methylation"/>
    <property type="evidence" value="ECO:0007669"/>
    <property type="project" value="UniProtKB-KW"/>
</dbReference>
<evidence type="ECO:0000313" key="12">
    <source>
        <dbReference type="EMBL" id="AMW03890.1"/>
    </source>
</evidence>
<proteinExistence type="inferred from homology"/>
<dbReference type="InterPro" id="IPR018060">
    <property type="entry name" value="HTH_AraC"/>
</dbReference>
<dbReference type="SUPFAM" id="SSF46689">
    <property type="entry name" value="Homeodomain-like"/>
    <property type="match status" value="1"/>
</dbReference>
<dbReference type="Pfam" id="PF01035">
    <property type="entry name" value="DNA_binding_1"/>
    <property type="match status" value="1"/>
</dbReference>
<dbReference type="eggNOG" id="COG2169">
    <property type="taxonomic scope" value="Bacteria"/>
</dbReference>
<dbReference type="CDD" id="cd06445">
    <property type="entry name" value="ATase"/>
    <property type="match status" value="1"/>
</dbReference>
<comment type="catalytic activity">
    <reaction evidence="1">
        <text>a 4-O-methyl-thymidine in DNA + L-cysteinyl-[protein] = a thymidine in DNA + S-methyl-L-cysteinyl-[protein]</text>
        <dbReference type="Rhea" id="RHEA:53428"/>
        <dbReference type="Rhea" id="RHEA-COMP:10131"/>
        <dbReference type="Rhea" id="RHEA-COMP:10132"/>
        <dbReference type="Rhea" id="RHEA-COMP:13555"/>
        <dbReference type="Rhea" id="RHEA-COMP:13556"/>
        <dbReference type="ChEBI" id="CHEBI:29950"/>
        <dbReference type="ChEBI" id="CHEBI:82612"/>
        <dbReference type="ChEBI" id="CHEBI:137386"/>
        <dbReference type="ChEBI" id="CHEBI:137387"/>
        <dbReference type="EC" id="2.1.1.63"/>
    </reaction>
</comment>
<dbReference type="RefSeq" id="WP_043580139.1">
    <property type="nucleotide sequence ID" value="NZ_CP011454.1"/>
</dbReference>
<evidence type="ECO:0000256" key="3">
    <source>
        <dbReference type="ARBA" id="ARBA00011918"/>
    </source>
</evidence>
<comment type="catalytic activity">
    <reaction evidence="10">
        <text>a 6-O-methyl-2'-deoxyguanosine in DNA + L-cysteinyl-[protein] = S-methyl-L-cysteinyl-[protein] + a 2'-deoxyguanosine in DNA</text>
        <dbReference type="Rhea" id="RHEA:24000"/>
        <dbReference type="Rhea" id="RHEA-COMP:10131"/>
        <dbReference type="Rhea" id="RHEA-COMP:10132"/>
        <dbReference type="Rhea" id="RHEA-COMP:11367"/>
        <dbReference type="Rhea" id="RHEA-COMP:11368"/>
        <dbReference type="ChEBI" id="CHEBI:29950"/>
        <dbReference type="ChEBI" id="CHEBI:82612"/>
        <dbReference type="ChEBI" id="CHEBI:85445"/>
        <dbReference type="ChEBI" id="CHEBI:85448"/>
        <dbReference type="EC" id="2.1.1.63"/>
    </reaction>
</comment>
<evidence type="ECO:0000256" key="1">
    <source>
        <dbReference type="ARBA" id="ARBA00001286"/>
    </source>
</evidence>
<evidence type="ECO:0000256" key="4">
    <source>
        <dbReference type="ARBA" id="ARBA00022603"/>
    </source>
</evidence>
<dbReference type="InterPro" id="IPR036388">
    <property type="entry name" value="WH-like_DNA-bd_sf"/>
</dbReference>
<dbReference type="Gene3D" id="1.10.10.60">
    <property type="entry name" value="Homeodomain-like"/>
    <property type="match status" value="1"/>
</dbReference>
<evidence type="ECO:0000259" key="11">
    <source>
        <dbReference type="PROSITE" id="PS01124"/>
    </source>
</evidence>
<feature type="domain" description="HTH araC/xylS-type" evidence="11">
    <location>
        <begin position="18"/>
        <end position="115"/>
    </location>
</feature>
<dbReference type="FunFam" id="1.10.10.10:FF:000214">
    <property type="entry name" value="Methylated-DNA--protein-cysteine methyltransferase"/>
    <property type="match status" value="1"/>
</dbReference>
<keyword evidence="7" id="KW-0805">Transcription regulation</keyword>
<reference evidence="12 13" key="1">
    <citation type="journal article" date="2014" name="Proc. Natl. Acad. Sci. U.S.A.">
        <title>Functional type 2 photosynthetic reaction centers found in the rare bacterial phylum Gemmatimonadetes.</title>
        <authorList>
            <person name="Zeng Y."/>
            <person name="Feng F."/>
            <person name="Medova H."/>
            <person name="Dean J."/>
            <person name="Koblizek M."/>
        </authorList>
    </citation>
    <scope>NUCLEOTIDE SEQUENCE [LARGE SCALE GENOMIC DNA]</scope>
    <source>
        <strain evidence="12 13">AP64</strain>
    </source>
</reference>
<evidence type="ECO:0000256" key="2">
    <source>
        <dbReference type="ARBA" id="ARBA00008711"/>
    </source>
</evidence>
<dbReference type="KEGG" id="gph:GEMMAAP_01600"/>
<evidence type="ECO:0000313" key="13">
    <source>
        <dbReference type="Proteomes" id="UP000076404"/>
    </source>
</evidence>
<gene>
    <name evidence="12" type="ORF">GEMMAAP_01600</name>
</gene>
<dbReference type="PANTHER" id="PTHR10815">
    <property type="entry name" value="METHYLATED-DNA--PROTEIN-CYSTEINE METHYLTRANSFERASE"/>
    <property type="match status" value="1"/>
</dbReference>
<dbReference type="SMART" id="SM00342">
    <property type="entry name" value="HTH_ARAC"/>
    <property type="match status" value="1"/>
</dbReference>
<name>A0A143BHF4_9BACT</name>
<keyword evidence="9" id="KW-0234">DNA repair</keyword>
<dbReference type="SUPFAM" id="SSF46767">
    <property type="entry name" value="Methylated DNA-protein cysteine methyltransferase, C-terminal domain"/>
    <property type="match status" value="1"/>
</dbReference>
<evidence type="ECO:0000256" key="5">
    <source>
        <dbReference type="ARBA" id="ARBA00022679"/>
    </source>
</evidence>
<dbReference type="AlphaFoldDB" id="A0A143BHF4"/>
<keyword evidence="4 12" id="KW-0489">Methyltransferase</keyword>
<evidence type="ECO:0000256" key="6">
    <source>
        <dbReference type="ARBA" id="ARBA00022763"/>
    </source>
</evidence>
<keyword evidence="5 12" id="KW-0808">Transferase</keyword>
<evidence type="ECO:0000256" key="8">
    <source>
        <dbReference type="ARBA" id="ARBA00023163"/>
    </source>
</evidence>
<dbReference type="Proteomes" id="UP000076404">
    <property type="component" value="Chromosome"/>
</dbReference>
<dbReference type="GO" id="GO:0043565">
    <property type="term" value="F:sequence-specific DNA binding"/>
    <property type="evidence" value="ECO:0007669"/>
    <property type="project" value="InterPro"/>
</dbReference>
<dbReference type="GO" id="GO:0003700">
    <property type="term" value="F:DNA-binding transcription factor activity"/>
    <property type="evidence" value="ECO:0007669"/>
    <property type="project" value="InterPro"/>
</dbReference>
<dbReference type="PANTHER" id="PTHR10815:SF14">
    <property type="entry name" value="BIFUNCTIONAL TRANSCRIPTIONAL ACTIVATOR_DNA REPAIR ENZYME ADA"/>
    <property type="match status" value="1"/>
</dbReference>
<reference evidence="12 13" key="2">
    <citation type="journal article" date="2016" name="Environ. Microbiol. Rep.">
        <title>Metagenomic evidence for the presence of phototrophic Gemmatimonadetes bacteria in diverse environments.</title>
        <authorList>
            <person name="Zeng Y."/>
            <person name="Baumbach J."/>
            <person name="Barbosa E.G."/>
            <person name="Azevedo V."/>
            <person name="Zhang C."/>
            <person name="Koblizek M."/>
        </authorList>
    </citation>
    <scope>NUCLEOTIDE SEQUENCE [LARGE SCALE GENOMIC DNA]</scope>
    <source>
        <strain evidence="12 13">AP64</strain>
    </source>
</reference>